<evidence type="ECO:0000313" key="2">
    <source>
        <dbReference type="EMBL" id="KAK7281342.1"/>
    </source>
</evidence>
<dbReference type="Proteomes" id="UP001372338">
    <property type="component" value="Unassembled WGS sequence"/>
</dbReference>
<protein>
    <submittedName>
        <fullName evidence="2">Uncharacterized protein</fullName>
    </submittedName>
</protein>
<reference evidence="2 3" key="1">
    <citation type="submission" date="2024-01" db="EMBL/GenBank/DDBJ databases">
        <title>The genomes of 5 underutilized Papilionoideae crops provide insights into root nodulation and disease resistanc.</title>
        <authorList>
            <person name="Yuan L."/>
        </authorList>
    </citation>
    <scope>NUCLEOTIDE SEQUENCE [LARGE SCALE GENOMIC DNA]</scope>
    <source>
        <strain evidence="2">ZHUSHIDOU_FW_LH</strain>
        <tissue evidence="2">Leaf</tissue>
    </source>
</reference>
<feature type="region of interest" description="Disordered" evidence="1">
    <location>
        <begin position="196"/>
        <end position="228"/>
    </location>
</feature>
<gene>
    <name evidence="2" type="ORF">RIF29_09233</name>
</gene>
<keyword evidence="3" id="KW-1185">Reference proteome</keyword>
<name>A0AAN9FRP6_CROPI</name>
<dbReference type="AlphaFoldDB" id="A0AAN9FRP6"/>
<organism evidence="2 3">
    <name type="scientific">Crotalaria pallida</name>
    <name type="common">Smooth rattlebox</name>
    <name type="synonym">Crotalaria striata</name>
    <dbReference type="NCBI Taxonomy" id="3830"/>
    <lineage>
        <taxon>Eukaryota</taxon>
        <taxon>Viridiplantae</taxon>
        <taxon>Streptophyta</taxon>
        <taxon>Embryophyta</taxon>
        <taxon>Tracheophyta</taxon>
        <taxon>Spermatophyta</taxon>
        <taxon>Magnoliopsida</taxon>
        <taxon>eudicotyledons</taxon>
        <taxon>Gunneridae</taxon>
        <taxon>Pentapetalae</taxon>
        <taxon>rosids</taxon>
        <taxon>fabids</taxon>
        <taxon>Fabales</taxon>
        <taxon>Fabaceae</taxon>
        <taxon>Papilionoideae</taxon>
        <taxon>50 kb inversion clade</taxon>
        <taxon>genistoids sensu lato</taxon>
        <taxon>core genistoids</taxon>
        <taxon>Crotalarieae</taxon>
        <taxon>Crotalaria</taxon>
    </lineage>
</organism>
<feature type="compositionally biased region" description="Basic and acidic residues" evidence="1">
    <location>
        <begin position="216"/>
        <end position="228"/>
    </location>
</feature>
<sequence>MSLQILNTSKFYRCNHKTHKIYEKPYANYSDYNVYLGDDNCSDGCSAIYLPIALSSPNLADKVTLRSELVVEVTLSKSCFECYHIRRGHCRPEPDKENMRFINSSGDSNKEKIIIGLSLKIQVDELPLVEIELKKANCREKALKDVNGFGSNWNPFSPLFPFPLKGGAKKKRDWVYYDDEATAAFIDFSDPSEDDFDGDWRGGKRKSKRSRSSRRRLSDVSRVPIERPRRGGGGGVGVGMRMWVVVVVVAVEGQWMVLQRLVAPLFVEGWDEALHKIGKLSSETILSLKNAESRLSC</sequence>
<feature type="compositionally biased region" description="Basic residues" evidence="1">
    <location>
        <begin position="203"/>
        <end position="215"/>
    </location>
</feature>
<proteinExistence type="predicted"/>
<evidence type="ECO:0000256" key="1">
    <source>
        <dbReference type="SAM" id="MobiDB-lite"/>
    </source>
</evidence>
<accession>A0AAN9FRP6</accession>
<dbReference type="EMBL" id="JAYWIO010000002">
    <property type="protein sequence ID" value="KAK7281342.1"/>
    <property type="molecule type" value="Genomic_DNA"/>
</dbReference>
<evidence type="ECO:0000313" key="3">
    <source>
        <dbReference type="Proteomes" id="UP001372338"/>
    </source>
</evidence>
<comment type="caution">
    <text evidence="2">The sequence shown here is derived from an EMBL/GenBank/DDBJ whole genome shotgun (WGS) entry which is preliminary data.</text>
</comment>